<gene>
    <name evidence="1" type="ORF">TNCT_41191</name>
</gene>
<evidence type="ECO:0000313" key="2">
    <source>
        <dbReference type="Proteomes" id="UP000887116"/>
    </source>
</evidence>
<keyword evidence="2" id="KW-1185">Reference proteome</keyword>
<sequence length="115" mass="13276">MHENTQININLSKRLSIRKYTKRITSALPGYQKRKEMKESPLPEKQYPYQFTGYIFLFGSYVDYNSHITILANSGRIKTNMCISDLSDIFNGNQLLLDVCGRPLPVHFGCENLLD</sequence>
<name>A0A8X6HDR4_TRICU</name>
<accession>A0A8X6HDR4</accession>
<dbReference type="EMBL" id="BMAO01027960">
    <property type="protein sequence ID" value="GFR20928.1"/>
    <property type="molecule type" value="Genomic_DNA"/>
</dbReference>
<organism evidence="1 2">
    <name type="scientific">Trichonephila clavata</name>
    <name type="common">Joro spider</name>
    <name type="synonym">Nephila clavata</name>
    <dbReference type="NCBI Taxonomy" id="2740835"/>
    <lineage>
        <taxon>Eukaryota</taxon>
        <taxon>Metazoa</taxon>
        <taxon>Ecdysozoa</taxon>
        <taxon>Arthropoda</taxon>
        <taxon>Chelicerata</taxon>
        <taxon>Arachnida</taxon>
        <taxon>Araneae</taxon>
        <taxon>Araneomorphae</taxon>
        <taxon>Entelegynae</taxon>
        <taxon>Araneoidea</taxon>
        <taxon>Nephilidae</taxon>
        <taxon>Trichonephila</taxon>
    </lineage>
</organism>
<evidence type="ECO:0000313" key="1">
    <source>
        <dbReference type="EMBL" id="GFR20928.1"/>
    </source>
</evidence>
<dbReference type="Proteomes" id="UP000887116">
    <property type="component" value="Unassembled WGS sequence"/>
</dbReference>
<comment type="caution">
    <text evidence="1">The sequence shown here is derived from an EMBL/GenBank/DDBJ whole genome shotgun (WGS) entry which is preliminary data.</text>
</comment>
<reference evidence="1" key="1">
    <citation type="submission" date="2020-07" db="EMBL/GenBank/DDBJ databases">
        <title>Multicomponent nature underlies the extraordinary mechanical properties of spider dragline silk.</title>
        <authorList>
            <person name="Kono N."/>
            <person name="Nakamura H."/>
            <person name="Mori M."/>
            <person name="Yoshida Y."/>
            <person name="Ohtoshi R."/>
            <person name="Malay A.D."/>
            <person name="Moran D.A.P."/>
            <person name="Tomita M."/>
            <person name="Numata K."/>
            <person name="Arakawa K."/>
        </authorList>
    </citation>
    <scope>NUCLEOTIDE SEQUENCE</scope>
</reference>
<dbReference type="AlphaFoldDB" id="A0A8X6HDR4"/>
<proteinExistence type="predicted"/>
<protein>
    <submittedName>
        <fullName evidence="1">Uncharacterized protein</fullName>
    </submittedName>
</protein>